<organism evidence="10 11">
    <name type="scientific">Salinimonas iocasae</name>
    <dbReference type="NCBI Taxonomy" id="2572577"/>
    <lineage>
        <taxon>Bacteria</taxon>
        <taxon>Pseudomonadati</taxon>
        <taxon>Pseudomonadota</taxon>
        <taxon>Gammaproteobacteria</taxon>
        <taxon>Alteromonadales</taxon>
        <taxon>Alteromonadaceae</taxon>
        <taxon>Alteromonas/Salinimonas group</taxon>
        <taxon>Salinimonas</taxon>
    </lineage>
</organism>
<evidence type="ECO:0000256" key="4">
    <source>
        <dbReference type="ARBA" id="ARBA00022833"/>
    </source>
</evidence>
<dbReference type="FunFam" id="1.10.340.30:FF:000009">
    <property type="entry name" value="DNA-3-methyladenine glycosylase I"/>
    <property type="match status" value="1"/>
</dbReference>
<evidence type="ECO:0000313" key="10">
    <source>
        <dbReference type="EMBL" id="QCZ91965.1"/>
    </source>
</evidence>
<dbReference type="KEGG" id="salk:FBQ74_00045"/>
<dbReference type="AlphaFoldDB" id="A0A5B7Y996"/>
<evidence type="ECO:0000256" key="5">
    <source>
        <dbReference type="ARBA" id="ARBA00023204"/>
    </source>
</evidence>
<name>A0A5B7Y996_9ALTE</name>
<dbReference type="OrthoDB" id="9807664at2"/>
<proteinExistence type="predicted"/>
<dbReference type="InterPro" id="IPR005019">
    <property type="entry name" value="Adenine_glyco"/>
</dbReference>
<evidence type="ECO:0000256" key="6">
    <source>
        <dbReference type="ARBA" id="ARBA00052558"/>
    </source>
</evidence>
<feature type="binding site" evidence="9">
    <location>
        <position position="21"/>
    </location>
    <ligand>
        <name>Zn(2+)</name>
        <dbReference type="ChEBI" id="CHEBI:29105"/>
    </ligand>
</feature>
<comment type="function">
    <text evidence="7">Hydrolysis of the deoxyribose N-glycosidic bond to excise 3-methyladenine from the damaged DNA polymer formed by alkylation lesions.</text>
</comment>
<evidence type="ECO:0000256" key="7">
    <source>
        <dbReference type="ARBA" id="ARBA00057608"/>
    </source>
</evidence>
<evidence type="ECO:0000256" key="1">
    <source>
        <dbReference type="ARBA" id="ARBA00022723"/>
    </source>
</evidence>
<dbReference type="GO" id="GO:0006284">
    <property type="term" value="P:base-excision repair"/>
    <property type="evidence" value="ECO:0007669"/>
    <property type="project" value="InterPro"/>
</dbReference>
<dbReference type="RefSeq" id="WP_139754729.1">
    <property type="nucleotide sequence ID" value="NZ_CP039852.1"/>
</dbReference>
<keyword evidence="1 9" id="KW-0479">Metal-binding</keyword>
<dbReference type="InterPro" id="IPR011257">
    <property type="entry name" value="DNA_glycosylase"/>
</dbReference>
<dbReference type="PANTHER" id="PTHR30037">
    <property type="entry name" value="DNA-3-METHYLADENINE GLYCOSYLASE 1"/>
    <property type="match status" value="1"/>
</dbReference>
<dbReference type="SUPFAM" id="SSF48150">
    <property type="entry name" value="DNA-glycosylase"/>
    <property type="match status" value="1"/>
</dbReference>
<dbReference type="InterPro" id="IPR004597">
    <property type="entry name" value="Tag"/>
</dbReference>
<keyword evidence="11" id="KW-1185">Reference proteome</keyword>
<feature type="binding site" evidence="9">
    <location>
        <position position="8"/>
    </location>
    <ligand>
        <name>Zn(2+)</name>
        <dbReference type="ChEBI" id="CHEBI:29105"/>
    </ligand>
</feature>
<dbReference type="Proteomes" id="UP000304912">
    <property type="component" value="Chromosome"/>
</dbReference>
<keyword evidence="5" id="KW-0234">DNA repair</keyword>
<gene>
    <name evidence="10" type="ORF">FBQ74_00045</name>
</gene>
<dbReference type="NCBIfam" id="TIGR00624">
    <property type="entry name" value="tag"/>
    <property type="match status" value="1"/>
</dbReference>
<dbReference type="EC" id="3.2.2.20" evidence="8"/>
<dbReference type="EMBL" id="CP039852">
    <property type="protein sequence ID" value="QCZ91965.1"/>
    <property type="molecule type" value="Genomic_DNA"/>
</dbReference>
<keyword evidence="2" id="KW-0227">DNA damage</keyword>
<evidence type="ECO:0000256" key="8">
    <source>
        <dbReference type="ARBA" id="ARBA00066766"/>
    </source>
</evidence>
<evidence type="ECO:0000256" key="9">
    <source>
        <dbReference type="PIRSR" id="PIRSR604597-1"/>
    </source>
</evidence>
<feature type="binding site" evidence="9">
    <location>
        <position position="178"/>
    </location>
    <ligand>
        <name>Zn(2+)</name>
        <dbReference type="ChEBI" id="CHEBI:29105"/>
    </ligand>
</feature>
<keyword evidence="4 9" id="KW-0862">Zinc</keyword>
<evidence type="ECO:0000256" key="2">
    <source>
        <dbReference type="ARBA" id="ARBA00022763"/>
    </source>
</evidence>
<accession>A0A5B7Y996</accession>
<dbReference type="GO" id="GO:0046872">
    <property type="term" value="F:metal ion binding"/>
    <property type="evidence" value="ECO:0007669"/>
    <property type="project" value="UniProtKB-KW"/>
</dbReference>
<keyword evidence="3" id="KW-0378">Hydrolase</keyword>
<dbReference type="Gene3D" id="1.10.340.30">
    <property type="entry name" value="Hypothetical protein, domain 2"/>
    <property type="match status" value="1"/>
</dbReference>
<evidence type="ECO:0000256" key="3">
    <source>
        <dbReference type="ARBA" id="ARBA00022801"/>
    </source>
</evidence>
<comment type="catalytic activity">
    <reaction evidence="6">
        <text>Hydrolysis of alkylated DNA, releasing 3-methyladenine.</text>
        <dbReference type="EC" id="3.2.2.20"/>
    </reaction>
</comment>
<reference evidence="10 11" key="1">
    <citation type="submission" date="2019-04" db="EMBL/GenBank/DDBJ databases">
        <title>Salinimonas iocasae sp. nov., a halophilic bacterium isolated from the outer tube casing of tubeworms in Okinawa Trough.</title>
        <authorList>
            <person name="Zhang H."/>
            <person name="Wang H."/>
            <person name="Li C."/>
        </authorList>
    </citation>
    <scope>NUCLEOTIDE SEQUENCE [LARGE SCALE GENOMIC DNA]</scope>
    <source>
        <strain evidence="10 11">KX18D6</strain>
    </source>
</reference>
<dbReference type="GO" id="GO:0008725">
    <property type="term" value="F:DNA-3-methyladenine glycosylase activity"/>
    <property type="evidence" value="ECO:0007669"/>
    <property type="project" value="UniProtKB-EC"/>
</dbReference>
<dbReference type="PANTHER" id="PTHR30037:SF4">
    <property type="entry name" value="DNA-3-METHYLADENINE GLYCOSYLASE I"/>
    <property type="match status" value="1"/>
</dbReference>
<sequence length="194" mass="21975">MESHQSRCGWVTNDPVYLDYHDTVWGRPETDSQQLFEKLCLDGQQAGLSWLTILKKQSGYEQAFHNFDPQKIVAMSEQDLASLQQDTGIIRNRLKIESVVKNANGFLEIEKTQPFSEFIWQFTGGKTIINSWKDQSQVPVSTPESTAMTKALKQYGFTFVGETICYAFMQAVGMVNDHETGCHCYEAACAQAIR</sequence>
<dbReference type="InterPro" id="IPR052891">
    <property type="entry name" value="DNA-3mA_glycosylase"/>
</dbReference>
<feature type="binding site" evidence="9">
    <location>
        <position position="182"/>
    </location>
    <ligand>
        <name>Zn(2+)</name>
        <dbReference type="ChEBI" id="CHEBI:29105"/>
    </ligand>
</feature>
<evidence type="ECO:0000313" key="11">
    <source>
        <dbReference type="Proteomes" id="UP000304912"/>
    </source>
</evidence>
<dbReference type="Pfam" id="PF03352">
    <property type="entry name" value="Adenine_glyco"/>
    <property type="match status" value="1"/>
</dbReference>
<protein>
    <recommendedName>
        <fullName evidence="8">DNA-3-methyladenine glycosylase I</fullName>
        <ecNumber evidence="8">3.2.2.20</ecNumber>
    </recommendedName>
</protein>